<proteinExistence type="predicted"/>
<accession>A0AAD7C356</accession>
<gene>
    <name evidence="1" type="ORF">B0H17DRAFT_1216900</name>
</gene>
<keyword evidence="2" id="KW-1185">Reference proteome</keyword>
<evidence type="ECO:0000313" key="1">
    <source>
        <dbReference type="EMBL" id="KAJ7638046.1"/>
    </source>
</evidence>
<dbReference type="AlphaFoldDB" id="A0AAD7C356"/>
<sequence length="151" mass="16518">MLVGYTGVVLALHREMEYRATADTAFPLSLHDSRRHDRTALLWQQVHDMAVGALHGIVGWAHFCLAEADAVGGIPNDHINVFERVIGTLKVLGYAQDSPELCMVIERMEGYVLAYRAGDLCSTVNSGLSALTFPLDNMWMGILSADMGNLA</sequence>
<protein>
    <submittedName>
        <fullName evidence="1">Uncharacterized protein</fullName>
    </submittedName>
</protein>
<reference evidence="1" key="1">
    <citation type="submission" date="2023-03" db="EMBL/GenBank/DDBJ databases">
        <title>Massive genome expansion in bonnet fungi (Mycena s.s.) driven by repeated elements and novel gene families across ecological guilds.</title>
        <authorList>
            <consortium name="Lawrence Berkeley National Laboratory"/>
            <person name="Harder C.B."/>
            <person name="Miyauchi S."/>
            <person name="Viragh M."/>
            <person name="Kuo A."/>
            <person name="Thoen E."/>
            <person name="Andreopoulos B."/>
            <person name="Lu D."/>
            <person name="Skrede I."/>
            <person name="Drula E."/>
            <person name="Henrissat B."/>
            <person name="Morin E."/>
            <person name="Kohler A."/>
            <person name="Barry K."/>
            <person name="LaButti K."/>
            <person name="Morin E."/>
            <person name="Salamov A."/>
            <person name="Lipzen A."/>
            <person name="Mereny Z."/>
            <person name="Hegedus B."/>
            <person name="Baldrian P."/>
            <person name="Stursova M."/>
            <person name="Weitz H."/>
            <person name="Taylor A."/>
            <person name="Grigoriev I.V."/>
            <person name="Nagy L.G."/>
            <person name="Martin F."/>
            <person name="Kauserud H."/>
        </authorList>
    </citation>
    <scope>NUCLEOTIDE SEQUENCE</scope>
    <source>
        <strain evidence="1">CBHHK067</strain>
    </source>
</reference>
<organism evidence="1 2">
    <name type="scientific">Mycena rosella</name>
    <name type="common">Pink bonnet</name>
    <name type="synonym">Agaricus rosellus</name>
    <dbReference type="NCBI Taxonomy" id="1033263"/>
    <lineage>
        <taxon>Eukaryota</taxon>
        <taxon>Fungi</taxon>
        <taxon>Dikarya</taxon>
        <taxon>Basidiomycota</taxon>
        <taxon>Agaricomycotina</taxon>
        <taxon>Agaricomycetes</taxon>
        <taxon>Agaricomycetidae</taxon>
        <taxon>Agaricales</taxon>
        <taxon>Marasmiineae</taxon>
        <taxon>Mycenaceae</taxon>
        <taxon>Mycena</taxon>
    </lineage>
</organism>
<name>A0AAD7C356_MYCRO</name>
<dbReference type="EMBL" id="JARKIE010000446">
    <property type="protein sequence ID" value="KAJ7638046.1"/>
    <property type="molecule type" value="Genomic_DNA"/>
</dbReference>
<comment type="caution">
    <text evidence="1">The sequence shown here is derived from an EMBL/GenBank/DDBJ whole genome shotgun (WGS) entry which is preliminary data.</text>
</comment>
<dbReference type="Proteomes" id="UP001221757">
    <property type="component" value="Unassembled WGS sequence"/>
</dbReference>
<evidence type="ECO:0000313" key="2">
    <source>
        <dbReference type="Proteomes" id="UP001221757"/>
    </source>
</evidence>